<dbReference type="RefSeq" id="WP_020333298.1">
    <property type="nucleotide sequence ID" value="NZ_ATFJ01000004.1"/>
</dbReference>
<dbReference type="Proteomes" id="UP000092741">
    <property type="component" value="Chromosome 1"/>
</dbReference>
<accession>A0AAN0Y2T7</accession>
<feature type="domain" description="DUF2726" evidence="1">
    <location>
        <begin position="61"/>
        <end position="148"/>
    </location>
</feature>
<dbReference type="AlphaFoldDB" id="A0AAN0Y2T7"/>
<evidence type="ECO:0000259" key="1">
    <source>
        <dbReference type="Pfam" id="PF10881"/>
    </source>
</evidence>
<evidence type="ECO:0000313" key="2">
    <source>
        <dbReference type="EMBL" id="ANQ12647.1"/>
    </source>
</evidence>
<dbReference type="EMBL" id="CP016345">
    <property type="protein sequence ID" value="ANQ12647.1"/>
    <property type="molecule type" value="Genomic_DNA"/>
</dbReference>
<dbReference type="GeneID" id="70912270"/>
<dbReference type="KEGG" id="vna:PN96_05665"/>
<proteinExistence type="predicted"/>
<dbReference type="InterPro" id="IPR024402">
    <property type="entry name" value="DUF2726"/>
</dbReference>
<sequence length="189" mass="21733">MFEIVIVIILFLVLIVFSSKKASKKQRKEQVKPFIGSASSSAMDAPQTKCMSVPHKKHVYLSSKTERNFYNVLQEILPSDYVIHCQVSLMALVQPINFKDNSRTWAKRMDYVITDRNTKVLAVIELDDSSHRQKRRQERDHYVNSALEGHHKLIRFDAIGKYNPIDVAKVIERETDIKCNSLMGLAQPS</sequence>
<name>A0AAN0Y2T7_VIBNA</name>
<reference evidence="2 3" key="1">
    <citation type="submission" date="2016-07" db="EMBL/GenBank/DDBJ databases">
        <title>Developing Vibrio natriegens as a novel, fast-growing host for biotechnology.</title>
        <authorList>
            <person name="Weinstock M.T."/>
            <person name="Hesek E.D."/>
            <person name="Wilson C.M."/>
            <person name="Gibson D.G."/>
        </authorList>
    </citation>
    <scope>NUCLEOTIDE SEQUENCE [LARGE SCALE GENOMIC DNA]</scope>
    <source>
        <strain evidence="2 3">ATCC 14048</strain>
    </source>
</reference>
<dbReference type="Pfam" id="PF10881">
    <property type="entry name" value="DUF2726"/>
    <property type="match status" value="1"/>
</dbReference>
<protein>
    <recommendedName>
        <fullName evidence="1">DUF2726 domain-containing protein</fullName>
    </recommendedName>
</protein>
<keyword evidence="3" id="KW-1185">Reference proteome</keyword>
<gene>
    <name evidence="2" type="ORF">BA890_07680</name>
</gene>
<organism evidence="2 3">
    <name type="scientific">Vibrio natriegens NBRC 15636 = ATCC 14048 = DSM 759</name>
    <dbReference type="NCBI Taxonomy" id="1219067"/>
    <lineage>
        <taxon>Bacteria</taxon>
        <taxon>Pseudomonadati</taxon>
        <taxon>Pseudomonadota</taxon>
        <taxon>Gammaproteobacteria</taxon>
        <taxon>Vibrionales</taxon>
        <taxon>Vibrionaceae</taxon>
        <taxon>Vibrio</taxon>
    </lineage>
</organism>
<evidence type="ECO:0000313" key="3">
    <source>
        <dbReference type="Proteomes" id="UP000092741"/>
    </source>
</evidence>